<comment type="caution">
    <text evidence="18">The sequence shown here is derived from an EMBL/GenBank/DDBJ whole genome shotgun (WGS) entry which is preliminary data.</text>
</comment>
<evidence type="ECO:0000313" key="19">
    <source>
        <dbReference type="Proteomes" id="UP000251835"/>
    </source>
</evidence>
<dbReference type="Gene3D" id="1.10.150.20">
    <property type="entry name" value="5' to 3' exonuclease, C-terminal subdomain"/>
    <property type="match status" value="1"/>
</dbReference>
<feature type="active site" evidence="16">
    <location>
        <position position="109"/>
    </location>
</feature>
<dbReference type="NCBIfam" id="NF010731">
    <property type="entry name" value="PRK14133.1"/>
    <property type="match status" value="1"/>
</dbReference>
<keyword evidence="9 16" id="KW-0479">Metal-binding</keyword>
<protein>
    <recommendedName>
        <fullName evidence="16">DNA polymerase IV</fullName>
        <shortName evidence="16">Pol IV</shortName>
        <ecNumber evidence="16">2.7.7.7</ecNumber>
    </recommendedName>
</protein>
<dbReference type="GO" id="GO:0042276">
    <property type="term" value="P:error-prone translesion synthesis"/>
    <property type="evidence" value="ECO:0007669"/>
    <property type="project" value="TreeGrafter"/>
</dbReference>
<keyword evidence="14 16" id="KW-0234">DNA repair</keyword>
<keyword evidence="12 16" id="KW-0239">DNA-directed DNA polymerase</keyword>
<accession>A0A7L4UNY9</accession>
<comment type="similarity">
    <text evidence="2 16">Belongs to the DNA polymerase type-Y family.</text>
</comment>
<dbReference type="SUPFAM" id="SSF56672">
    <property type="entry name" value="DNA/RNA polymerases"/>
    <property type="match status" value="1"/>
</dbReference>
<keyword evidence="13 16" id="KW-0238">DNA-binding</keyword>
<evidence type="ECO:0000256" key="9">
    <source>
        <dbReference type="ARBA" id="ARBA00022723"/>
    </source>
</evidence>
<feature type="binding site" evidence="16">
    <location>
        <position position="14"/>
    </location>
    <ligand>
        <name>Mg(2+)</name>
        <dbReference type="ChEBI" id="CHEBI:18420"/>
    </ligand>
</feature>
<dbReference type="Pfam" id="PF00817">
    <property type="entry name" value="IMS"/>
    <property type="match status" value="1"/>
</dbReference>
<dbReference type="Proteomes" id="UP000251835">
    <property type="component" value="Unassembled WGS sequence"/>
</dbReference>
<feature type="site" description="Substrate discrimination" evidence="16">
    <location>
        <position position="19"/>
    </location>
</feature>
<dbReference type="GO" id="GO:0000287">
    <property type="term" value="F:magnesium ion binding"/>
    <property type="evidence" value="ECO:0007669"/>
    <property type="project" value="UniProtKB-UniRule"/>
</dbReference>
<feature type="domain" description="UmuC" evidence="17">
    <location>
        <begin position="10"/>
        <end position="190"/>
    </location>
</feature>
<dbReference type="InterPro" id="IPR043502">
    <property type="entry name" value="DNA/RNA_pol_sf"/>
</dbReference>
<evidence type="ECO:0000256" key="11">
    <source>
        <dbReference type="ARBA" id="ARBA00022842"/>
    </source>
</evidence>
<evidence type="ECO:0000256" key="2">
    <source>
        <dbReference type="ARBA" id="ARBA00010945"/>
    </source>
</evidence>
<dbReference type="InterPro" id="IPR001126">
    <property type="entry name" value="UmuC"/>
</dbReference>
<dbReference type="GO" id="GO:0003684">
    <property type="term" value="F:damaged DNA binding"/>
    <property type="evidence" value="ECO:0007669"/>
    <property type="project" value="InterPro"/>
</dbReference>
<dbReference type="InterPro" id="IPR036775">
    <property type="entry name" value="DNA_pol_Y-fam_lit_finger_sf"/>
</dbReference>
<dbReference type="GO" id="GO:0006261">
    <property type="term" value="P:DNA-templated DNA replication"/>
    <property type="evidence" value="ECO:0007669"/>
    <property type="project" value="UniProtKB-UniRule"/>
</dbReference>
<name>A0A7L4UNY9_BALHA</name>
<keyword evidence="6 16" id="KW-0808">Transferase</keyword>
<dbReference type="GO" id="GO:0003887">
    <property type="term" value="F:DNA-directed DNA polymerase activity"/>
    <property type="evidence" value="ECO:0007669"/>
    <property type="project" value="UniProtKB-UniRule"/>
</dbReference>
<dbReference type="InterPro" id="IPR022880">
    <property type="entry name" value="DNApol_IV"/>
</dbReference>
<dbReference type="Gene3D" id="3.40.1170.60">
    <property type="match status" value="1"/>
</dbReference>
<evidence type="ECO:0000313" key="18">
    <source>
        <dbReference type="EMBL" id="PVX50845.1"/>
    </source>
</evidence>
<evidence type="ECO:0000256" key="7">
    <source>
        <dbReference type="ARBA" id="ARBA00022695"/>
    </source>
</evidence>
<dbReference type="Gene3D" id="3.30.70.270">
    <property type="match status" value="1"/>
</dbReference>
<comment type="subcellular location">
    <subcellularLocation>
        <location evidence="1 16">Cytoplasm</location>
    </subcellularLocation>
</comment>
<dbReference type="PANTHER" id="PTHR11076">
    <property type="entry name" value="DNA REPAIR POLYMERASE UMUC / TRANSFERASE FAMILY MEMBER"/>
    <property type="match status" value="1"/>
</dbReference>
<keyword evidence="8 16" id="KW-0235">DNA replication</keyword>
<sequence>MKREKKIRKIIHMDMDAFYASVEQLDFPELRGKPIAVGGGTQRGVVAAASYEARKYGVRSAMSNAEALRRCPHIIFVKSRSRRYKEISQKLMAMFHEYTDLVEPLSIDEAFLDVTENKKEEPYAMSIAEEIRSRVKKEFGLTVSAGVSYNKFLAKTASDVNKPDGMFVITPKRTQQFLDILPIRRFHGVGKVTAKKMTRLGIENGKDLKEFLENDLVRHFGKVGHFYYNIVRGIDNRPVQADRVRKSIGTEETFLTDITDREQVVEALEEIAKELNRRAMQKNVGGYTITLKVKYSDFKKISRSRTYGKPIYRTKAIENASLFLWDKIPMEQGIRLLGITLSKLVALSSLSAEKQIQKDLFSEIG</sequence>
<organism evidence="18 19">
    <name type="scientific">Balneicella halophila</name>
    <dbReference type="NCBI Taxonomy" id="1537566"/>
    <lineage>
        <taxon>Bacteria</taxon>
        <taxon>Pseudomonadati</taxon>
        <taxon>Bacteroidota</taxon>
        <taxon>Bacteroidia</taxon>
        <taxon>Bacteroidales</taxon>
        <taxon>Balneicellaceae</taxon>
        <taxon>Balneicella</taxon>
    </lineage>
</organism>
<evidence type="ECO:0000256" key="3">
    <source>
        <dbReference type="ARBA" id="ARBA00011245"/>
    </source>
</evidence>
<proteinExistence type="inferred from homology"/>
<dbReference type="AlphaFoldDB" id="A0A7L4UNY9"/>
<dbReference type="FunFam" id="3.40.1170.60:FF:000001">
    <property type="entry name" value="DNA polymerase IV"/>
    <property type="match status" value="1"/>
</dbReference>
<keyword evidence="19" id="KW-1185">Reference proteome</keyword>
<dbReference type="GO" id="GO:0006281">
    <property type="term" value="P:DNA repair"/>
    <property type="evidence" value="ECO:0007669"/>
    <property type="project" value="UniProtKB-UniRule"/>
</dbReference>
<evidence type="ECO:0000256" key="16">
    <source>
        <dbReference type="HAMAP-Rule" id="MF_01113"/>
    </source>
</evidence>
<keyword evidence="5 16" id="KW-0963">Cytoplasm</keyword>
<evidence type="ECO:0000256" key="6">
    <source>
        <dbReference type="ARBA" id="ARBA00022679"/>
    </source>
</evidence>
<dbReference type="EC" id="2.7.7.7" evidence="16"/>
<keyword evidence="7 16" id="KW-0548">Nucleotidyltransferase</keyword>
<comment type="function">
    <text evidence="16">Poorly processive, error-prone DNA polymerase involved in untargeted mutagenesis. Copies undamaged DNA at stalled replication forks, which arise in vivo from mismatched or misaligned primer ends. These misaligned primers can be extended by PolIV. Exhibits no 3'-5' exonuclease (proofreading) activity. May be involved in translesional synthesis, in conjunction with the beta clamp from PolIII.</text>
</comment>
<dbReference type="InterPro" id="IPR017961">
    <property type="entry name" value="DNA_pol_Y-fam_little_finger"/>
</dbReference>
<dbReference type="NCBIfam" id="NF002677">
    <property type="entry name" value="PRK02406.1"/>
    <property type="match status" value="1"/>
</dbReference>
<dbReference type="SUPFAM" id="SSF100879">
    <property type="entry name" value="Lesion bypass DNA polymerase (Y-family), little finger domain"/>
    <property type="match status" value="1"/>
</dbReference>
<reference evidence="18 19" key="1">
    <citation type="submission" date="2018-05" db="EMBL/GenBank/DDBJ databases">
        <title>Genomic Encyclopedia of Type Strains, Phase IV (KMG-IV): sequencing the most valuable type-strain genomes for metagenomic binning, comparative biology and taxonomic classification.</title>
        <authorList>
            <person name="Goeker M."/>
        </authorList>
    </citation>
    <scope>NUCLEOTIDE SEQUENCE [LARGE SCALE GENOMIC DNA]</scope>
    <source>
        <strain evidence="18 19">DSM 28579</strain>
    </source>
</reference>
<evidence type="ECO:0000259" key="17">
    <source>
        <dbReference type="PROSITE" id="PS50173"/>
    </source>
</evidence>
<evidence type="ECO:0000256" key="8">
    <source>
        <dbReference type="ARBA" id="ARBA00022705"/>
    </source>
</evidence>
<dbReference type="GO" id="GO:0009432">
    <property type="term" value="P:SOS response"/>
    <property type="evidence" value="ECO:0007669"/>
    <property type="project" value="UniProtKB-ARBA"/>
</dbReference>
<dbReference type="Pfam" id="PF11799">
    <property type="entry name" value="IMS_C"/>
    <property type="match status" value="1"/>
</dbReference>
<evidence type="ECO:0000256" key="5">
    <source>
        <dbReference type="ARBA" id="ARBA00022490"/>
    </source>
</evidence>
<dbReference type="PROSITE" id="PS50173">
    <property type="entry name" value="UMUC"/>
    <property type="match status" value="1"/>
</dbReference>
<gene>
    <name evidence="16" type="primary">dinB</name>
    <name evidence="18" type="ORF">C7377_1163</name>
</gene>
<dbReference type="RefSeq" id="WP_262494792.1">
    <property type="nucleotide sequence ID" value="NZ_QENZ01000004.1"/>
</dbReference>
<keyword evidence="4 16" id="KW-0515">Mutator protein</keyword>
<dbReference type="InterPro" id="IPR050116">
    <property type="entry name" value="DNA_polymerase-Y"/>
</dbReference>
<dbReference type="CDD" id="cd03586">
    <property type="entry name" value="PolY_Pol_IV_kappa"/>
    <property type="match status" value="1"/>
</dbReference>
<evidence type="ECO:0000256" key="15">
    <source>
        <dbReference type="ARBA" id="ARBA00049244"/>
    </source>
</evidence>
<dbReference type="FunFam" id="1.10.150.20:FF:000019">
    <property type="entry name" value="DNA polymerase IV"/>
    <property type="match status" value="1"/>
</dbReference>
<keyword evidence="10 16" id="KW-0227">DNA damage</keyword>
<dbReference type="PANTHER" id="PTHR11076:SF33">
    <property type="entry name" value="DNA POLYMERASE KAPPA"/>
    <property type="match status" value="1"/>
</dbReference>
<dbReference type="Gene3D" id="3.30.1490.100">
    <property type="entry name" value="DNA polymerase, Y-family, little finger domain"/>
    <property type="match status" value="1"/>
</dbReference>
<dbReference type="HAMAP" id="MF_01113">
    <property type="entry name" value="DNApol_IV"/>
    <property type="match status" value="1"/>
</dbReference>
<dbReference type="FunFam" id="3.30.1490.100:FF:000004">
    <property type="entry name" value="DNA polymerase IV"/>
    <property type="match status" value="1"/>
</dbReference>
<evidence type="ECO:0000256" key="1">
    <source>
        <dbReference type="ARBA" id="ARBA00004496"/>
    </source>
</evidence>
<dbReference type="EMBL" id="QENZ01000004">
    <property type="protein sequence ID" value="PVX50845.1"/>
    <property type="molecule type" value="Genomic_DNA"/>
</dbReference>
<evidence type="ECO:0000256" key="14">
    <source>
        <dbReference type="ARBA" id="ARBA00023204"/>
    </source>
</evidence>
<feature type="binding site" evidence="16">
    <location>
        <position position="108"/>
    </location>
    <ligand>
        <name>Mg(2+)</name>
        <dbReference type="ChEBI" id="CHEBI:18420"/>
    </ligand>
</feature>
<dbReference type="GO" id="GO:0005829">
    <property type="term" value="C:cytosol"/>
    <property type="evidence" value="ECO:0007669"/>
    <property type="project" value="TreeGrafter"/>
</dbReference>
<comment type="catalytic activity">
    <reaction evidence="15 16">
        <text>DNA(n) + a 2'-deoxyribonucleoside 5'-triphosphate = DNA(n+1) + diphosphate</text>
        <dbReference type="Rhea" id="RHEA:22508"/>
        <dbReference type="Rhea" id="RHEA-COMP:17339"/>
        <dbReference type="Rhea" id="RHEA-COMP:17340"/>
        <dbReference type="ChEBI" id="CHEBI:33019"/>
        <dbReference type="ChEBI" id="CHEBI:61560"/>
        <dbReference type="ChEBI" id="CHEBI:173112"/>
        <dbReference type="EC" id="2.7.7.7"/>
    </reaction>
</comment>
<evidence type="ECO:0000256" key="12">
    <source>
        <dbReference type="ARBA" id="ARBA00022932"/>
    </source>
</evidence>
<comment type="cofactor">
    <cofactor evidence="16">
        <name>Mg(2+)</name>
        <dbReference type="ChEBI" id="CHEBI:18420"/>
    </cofactor>
    <text evidence="16">Binds 2 magnesium ions per subunit.</text>
</comment>
<evidence type="ECO:0000256" key="10">
    <source>
        <dbReference type="ARBA" id="ARBA00022763"/>
    </source>
</evidence>
<evidence type="ECO:0000256" key="4">
    <source>
        <dbReference type="ARBA" id="ARBA00022457"/>
    </source>
</evidence>
<evidence type="ECO:0000256" key="13">
    <source>
        <dbReference type="ARBA" id="ARBA00023125"/>
    </source>
</evidence>
<keyword evidence="11 16" id="KW-0460">Magnesium</keyword>
<comment type="subunit">
    <text evidence="3 16">Monomer.</text>
</comment>
<dbReference type="InterPro" id="IPR043128">
    <property type="entry name" value="Rev_trsase/Diguanyl_cyclase"/>
</dbReference>